<dbReference type="VEuPathDB" id="FungiDB:BO80DRAFT_437869"/>
<dbReference type="OrthoDB" id="4504314at2759"/>
<sequence length="247" mass="27795">MIPDNRCILMHKNQSRRGLLAACAGSLTKFKDSMEKQAHAMAIRLGKYQRDCLKWEYKLAKAVGFFHEDKVDRAYRGFLVALTEQPVWLLDDTANGAAIGAAEPCWTEELIGFAFPWKPKKLKLVLQNLQTVIANLDEEDGHAAGTIKIQGVKSIKTYNRRDSLVVTHPTTNLPACGLSTAERTGSPVLHTLWSNKCTLILDGKLYPPQHTFQYVTVRAPAIDLHIMVAEPGLEHSFEVFRQSLRRR</sequence>
<proteinExistence type="predicted"/>
<dbReference type="AlphaFoldDB" id="A0A395GQS5"/>
<organism evidence="1 2">
    <name type="scientific">Aspergillus ibericus CBS 121593</name>
    <dbReference type="NCBI Taxonomy" id="1448316"/>
    <lineage>
        <taxon>Eukaryota</taxon>
        <taxon>Fungi</taxon>
        <taxon>Dikarya</taxon>
        <taxon>Ascomycota</taxon>
        <taxon>Pezizomycotina</taxon>
        <taxon>Eurotiomycetes</taxon>
        <taxon>Eurotiomycetidae</taxon>
        <taxon>Eurotiales</taxon>
        <taxon>Aspergillaceae</taxon>
        <taxon>Aspergillus</taxon>
        <taxon>Aspergillus subgen. Circumdati</taxon>
    </lineage>
</organism>
<keyword evidence="2" id="KW-1185">Reference proteome</keyword>
<reference evidence="1 2" key="1">
    <citation type="submission" date="2018-02" db="EMBL/GenBank/DDBJ databases">
        <title>The genomes of Aspergillus section Nigri reveals drivers in fungal speciation.</title>
        <authorList>
            <consortium name="DOE Joint Genome Institute"/>
            <person name="Vesth T.C."/>
            <person name="Nybo J."/>
            <person name="Theobald S."/>
            <person name="Brandl J."/>
            <person name="Frisvad J.C."/>
            <person name="Nielsen K.F."/>
            <person name="Lyhne E.K."/>
            <person name="Kogle M.E."/>
            <person name="Kuo A."/>
            <person name="Riley R."/>
            <person name="Clum A."/>
            <person name="Nolan M."/>
            <person name="Lipzen A."/>
            <person name="Salamov A."/>
            <person name="Henrissat B."/>
            <person name="Wiebenga A."/>
            <person name="De vries R.P."/>
            <person name="Grigoriev I.V."/>
            <person name="Mortensen U.H."/>
            <person name="Andersen M.R."/>
            <person name="Baker S.E."/>
        </authorList>
    </citation>
    <scope>NUCLEOTIDE SEQUENCE [LARGE SCALE GENOMIC DNA]</scope>
    <source>
        <strain evidence="1 2">CBS 121593</strain>
    </source>
</reference>
<evidence type="ECO:0000313" key="2">
    <source>
        <dbReference type="Proteomes" id="UP000249402"/>
    </source>
</evidence>
<protein>
    <submittedName>
        <fullName evidence="1">Uncharacterized protein</fullName>
    </submittedName>
</protein>
<evidence type="ECO:0000313" key="1">
    <source>
        <dbReference type="EMBL" id="RAK97298.1"/>
    </source>
</evidence>
<gene>
    <name evidence="1" type="ORF">BO80DRAFT_437869</name>
</gene>
<accession>A0A395GQS5</accession>
<dbReference type="EMBL" id="KZ824464">
    <property type="protein sequence ID" value="RAK97298.1"/>
    <property type="molecule type" value="Genomic_DNA"/>
</dbReference>
<dbReference type="Proteomes" id="UP000249402">
    <property type="component" value="Unassembled WGS sequence"/>
</dbReference>
<name>A0A395GQS5_9EURO</name>